<dbReference type="Proteomes" id="UP001152178">
    <property type="component" value="Unassembled WGS sequence"/>
</dbReference>
<evidence type="ECO:0000313" key="1">
    <source>
        <dbReference type="EMBL" id="MCZ8544313.1"/>
    </source>
</evidence>
<gene>
    <name evidence="1" type="ORF">OOJ09_08995</name>
</gene>
<dbReference type="RefSeq" id="WP_269904841.1">
    <property type="nucleotide sequence ID" value="NZ_JAPFQA010000002.1"/>
</dbReference>
<dbReference type="EMBL" id="JAPFQA010000002">
    <property type="protein sequence ID" value="MCZ8544313.1"/>
    <property type="molecule type" value="Genomic_DNA"/>
</dbReference>
<keyword evidence="2" id="KW-1185">Reference proteome</keyword>
<comment type="caution">
    <text evidence="1">The sequence shown here is derived from an EMBL/GenBank/DDBJ whole genome shotgun (WGS) entry which is preliminary data.</text>
</comment>
<proteinExistence type="predicted"/>
<organism evidence="1 2">
    <name type="scientific">Mesorhizobium qingshengii</name>
    <dbReference type="NCBI Taxonomy" id="1165689"/>
    <lineage>
        <taxon>Bacteria</taxon>
        <taxon>Pseudomonadati</taxon>
        <taxon>Pseudomonadota</taxon>
        <taxon>Alphaproteobacteria</taxon>
        <taxon>Hyphomicrobiales</taxon>
        <taxon>Phyllobacteriaceae</taxon>
        <taxon>Mesorhizobium</taxon>
    </lineage>
</organism>
<evidence type="ECO:0000313" key="2">
    <source>
        <dbReference type="Proteomes" id="UP001152178"/>
    </source>
</evidence>
<reference evidence="1" key="1">
    <citation type="submission" date="2022-11" db="EMBL/GenBank/DDBJ databases">
        <authorList>
            <person name="Coimbra C."/>
        </authorList>
    </citation>
    <scope>NUCLEOTIDE SEQUENCE</scope>
    <source>
        <strain evidence="1">Jales19</strain>
    </source>
</reference>
<protein>
    <submittedName>
        <fullName evidence="1">Uncharacterized protein</fullName>
    </submittedName>
</protein>
<accession>A0ABT4QRY1</accession>
<sequence>MQVDASELDQLQSDYKAAVEEWIAAIKQEEDLASVNHSVAEVDKWEAAHFAEDKVRGKVLNLKRKYEDALRKEFFGF</sequence>
<name>A0ABT4QRY1_9HYPH</name>